<proteinExistence type="inferred from homology"/>
<dbReference type="EC" id="2.3.1.199" evidence="10"/>
<comment type="catalytic activity">
    <reaction evidence="10">
        <text>a very-long-chain acyl-CoA + malonyl-CoA + H(+) = a very-long-chain 3-oxoacyl-CoA + CO2 + CoA</text>
        <dbReference type="Rhea" id="RHEA:32727"/>
        <dbReference type="ChEBI" id="CHEBI:15378"/>
        <dbReference type="ChEBI" id="CHEBI:16526"/>
        <dbReference type="ChEBI" id="CHEBI:57287"/>
        <dbReference type="ChEBI" id="CHEBI:57384"/>
        <dbReference type="ChEBI" id="CHEBI:90725"/>
        <dbReference type="ChEBI" id="CHEBI:90736"/>
        <dbReference type="EC" id="2.3.1.199"/>
    </reaction>
</comment>
<keyword evidence="2 10" id="KW-0444">Lipid biosynthesis</keyword>
<reference evidence="11" key="1">
    <citation type="submission" date="2021-04" db="EMBL/GenBank/DDBJ databases">
        <authorList>
            <person name="Tunstrom K."/>
        </authorList>
    </citation>
    <scope>NUCLEOTIDE SEQUENCE</scope>
</reference>
<protein>
    <recommendedName>
        <fullName evidence="10">Elongation of very long chain fatty acids protein</fullName>
        <ecNumber evidence="10">2.3.1.199</ecNumber>
    </recommendedName>
    <alternativeName>
        <fullName evidence="10">Very-long-chain 3-oxoacyl-CoA synthase</fullName>
    </alternativeName>
</protein>
<evidence type="ECO:0000313" key="11">
    <source>
        <dbReference type="EMBL" id="CAG4986889.1"/>
    </source>
</evidence>
<keyword evidence="7 10" id="KW-0443">Lipid metabolism</keyword>
<comment type="caution">
    <text evidence="11">The sequence shown here is derived from an EMBL/GenBank/DDBJ whole genome shotgun (WGS) entry which is preliminary data.</text>
</comment>
<organism evidence="11 12">
    <name type="scientific">Parnassius apollo</name>
    <name type="common">Apollo butterfly</name>
    <name type="synonym">Papilio apollo</name>
    <dbReference type="NCBI Taxonomy" id="110799"/>
    <lineage>
        <taxon>Eukaryota</taxon>
        <taxon>Metazoa</taxon>
        <taxon>Ecdysozoa</taxon>
        <taxon>Arthropoda</taxon>
        <taxon>Hexapoda</taxon>
        <taxon>Insecta</taxon>
        <taxon>Pterygota</taxon>
        <taxon>Neoptera</taxon>
        <taxon>Endopterygota</taxon>
        <taxon>Lepidoptera</taxon>
        <taxon>Glossata</taxon>
        <taxon>Ditrysia</taxon>
        <taxon>Papilionoidea</taxon>
        <taxon>Papilionidae</taxon>
        <taxon>Parnassiinae</taxon>
        <taxon>Parnassini</taxon>
        <taxon>Parnassius</taxon>
        <taxon>Parnassius</taxon>
    </lineage>
</organism>
<dbReference type="AlphaFoldDB" id="A0A8S3WWT3"/>
<evidence type="ECO:0000256" key="2">
    <source>
        <dbReference type="ARBA" id="ARBA00022516"/>
    </source>
</evidence>
<feature type="transmembrane region" description="Helical" evidence="10">
    <location>
        <begin position="53"/>
        <end position="74"/>
    </location>
</feature>
<evidence type="ECO:0000256" key="6">
    <source>
        <dbReference type="ARBA" id="ARBA00022989"/>
    </source>
</evidence>
<keyword evidence="4 10" id="KW-0812">Transmembrane</keyword>
<evidence type="ECO:0000256" key="1">
    <source>
        <dbReference type="ARBA" id="ARBA00004141"/>
    </source>
</evidence>
<evidence type="ECO:0000256" key="7">
    <source>
        <dbReference type="ARBA" id="ARBA00023098"/>
    </source>
</evidence>
<dbReference type="PANTHER" id="PTHR11157:SF126">
    <property type="entry name" value="ELONGATION OF VERY LONG CHAIN FATTY ACIDS PROTEIN"/>
    <property type="match status" value="1"/>
</dbReference>
<evidence type="ECO:0000256" key="9">
    <source>
        <dbReference type="ARBA" id="ARBA00023160"/>
    </source>
</evidence>
<dbReference type="OrthoDB" id="434092at2759"/>
<comment type="similarity">
    <text evidence="10">Belongs to the ELO family.</text>
</comment>
<dbReference type="GO" id="GO:0034626">
    <property type="term" value="P:fatty acid elongation, polyunsaturated fatty acid"/>
    <property type="evidence" value="ECO:0007669"/>
    <property type="project" value="TreeGrafter"/>
</dbReference>
<comment type="caution">
    <text evidence="10">Lacks conserved residue(s) required for the propagation of feature annotation.</text>
</comment>
<dbReference type="GO" id="GO:0034625">
    <property type="term" value="P:fatty acid elongation, monounsaturated fatty acid"/>
    <property type="evidence" value="ECO:0007669"/>
    <property type="project" value="TreeGrafter"/>
</dbReference>
<evidence type="ECO:0000256" key="10">
    <source>
        <dbReference type="RuleBase" id="RU361115"/>
    </source>
</evidence>
<dbReference type="PANTHER" id="PTHR11157">
    <property type="entry name" value="FATTY ACID ACYL TRANSFERASE-RELATED"/>
    <property type="match status" value="1"/>
</dbReference>
<dbReference type="GO" id="GO:0019367">
    <property type="term" value="P:fatty acid elongation, saturated fatty acid"/>
    <property type="evidence" value="ECO:0007669"/>
    <property type="project" value="TreeGrafter"/>
</dbReference>
<keyword evidence="3 10" id="KW-0808">Transferase</keyword>
<dbReference type="Proteomes" id="UP000691718">
    <property type="component" value="Unassembled WGS sequence"/>
</dbReference>
<dbReference type="GO" id="GO:0042761">
    <property type="term" value="P:very long-chain fatty acid biosynthetic process"/>
    <property type="evidence" value="ECO:0007669"/>
    <property type="project" value="TreeGrafter"/>
</dbReference>
<dbReference type="GO" id="GO:0009922">
    <property type="term" value="F:fatty acid elongase activity"/>
    <property type="evidence" value="ECO:0007669"/>
    <property type="project" value="UniProtKB-EC"/>
</dbReference>
<evidence type="ECO:0000256" key="3">
    <source>
        <dbReference type="ARBA" id="ARBA00022679"/>
    </source>
</evidence>
<accession>A0A8S3WWT3</accession>
<dbReference type="EMBL" id="CAJQZP010000824">
    <property type="protein sequence ID" value="CAG4986889.1"/>
    <property type="molecule type" value="Genomic_DNA"/>
</dbReference>
<keyword evidence="5 10" id="KW-0276">Fatty acid metabolism</keyword>
<dbReference type="InterPro" id="IPR002076">
    <property type="entry name" value="ELO_fam"/>
</dbReference>
<keyword evidence="9 10" id="KW-0275">Fatty acid biosynthesis</keyword>
<sequence>MYAYYGLSSQGPRFAKFIWWKKHLTKIQLIQFVLVVLDLHHQQKLTPCPIPAFFHYFCLFSICSFFVLFMKFYLKSYIKQSKNILKIKTNCKDKEHNIIGIDVKIN</sequence>
<dbReference type="GO" id="GO:0030148">
    <property type="term" value="P:sphingolipid biosynthetic process"/>
    <property type="evidence" value="ECO:0007669"/>
    <property type="project" value="TreeGrafter"/>
</dbReference>
<comment type="subcellular location">
    <subcellularLocation>
        <location evidence="1">Membrane</location>
        <topology evidence="1">Multi-pass membrane protein</topology>
    </subcellularLocation>
</comment>
<dbReference type="GO" id="GO:0005789">
    <property type="term" value="C:endoplasmic reticulum membrane"/>
    <property type="evidence" value="ECO:0007669"/>
    <property type="project" value="TreeGrafter"/>
</dbReference>
<gene>
    <name evidence="11" type="ORF">PAPOLLO_LOCUS11353</name>
</gene>
<evidence type="ECO:0000256" key="4">
    <source>
        <dbReference type="ARBA" id="ARBA00022692"/>
    </source>
</evidence>
<keyword evidence="8 10" id="KW-0472">Membrane</keyword>
<keyword evidence="6 10" id="KW-1133">Transmembrane helix</keyword>
<evidence type="ECO:0000313" key="12">
    <source>
        <dbReference type="Proteomes" id="UP000691718"/>
    </source>
</evidence>
<dbReference type="Pfam" id="PF01151">
    <property type="entry name" value="ELO"/>
    <property type="match status" value="1"/>
</dbReference>
<evidence type="ECO:0000256" key="8">
    <source>
        <dbReference type="ARBA" id="ARBA00023136"/>
    </source>
</evidence>
<name>A0A8S3WWT3_PARAO</name>
<evidence type="ECO:0000256" key="5">
    <source>
        <dbReference type="ARBA" id="ARBA00022832"/>
    </source>
</evidence>
<keyword evidence="12" id="KW-1185">Reference proteome</keyword>